<dbReference type="EMBL" id="JBHTBJ010000015">
    <property type="protein sequence ID" value="MFC7276514.1"/>
    <property type="molecule type" value="Genomic_DNA"/>
</dbReference>
<dbReference type="PANTHER" id="PTHR35807">
    <property type="entry name" value="TRANSCRIPTIONAL REGULATOR REDD-RELATED"/>
    <property type="match status" value="1"/>
</dbReference>
<dbReference type="RefSeq" id="WP_378970948.1">
    <property type="nucleotide sequence ID" value="NZ_JBHTBJ010000015.1"/>
</dbReference>
<dbReference type="InterPro" id="IPR051677">
    <property type="entry name" value="AfsR-DnrI-RedD_regulator"/>
</dbReference>
<evidence type="ECO:0008006" key="3">
    <source>
        <dbReference type="Google" id="ProtNLM"/>
    </source>
</evidence>
<evidence type="ECO:0000313" key="1">
    <source>
        <dbReference type="EMBL" id="MFC7276514.1"/>
    </source>
</evidence>
<accession>A0ABW2HUL1</accession>
<comment type="caution">
    <text evidence="1">The sequence shown here is derived from an EMBL/GenBank/DDBJ whole genome shotgun (WGS) entry which is preliminary data.</text>
</comment>
<protein>
    <recommendedName>
        <fullName evidence="3">HTH domain-containing protein</fullName>
    </recommendedName>
</protein>
<sequence length="164" mass="18136">MFDIQLFGRIEVRTRGERLAGADFGGDRPRHLLALLALRGEASISELADVLGTGKKSVEADLSVLRAHLEPGINPRESVILAHRGRLRLDPDRVRIDVARFDELIALAAGRAPERAVKPLTAAAFLATRPLLEDEDEPWAAELRNEYRAKLMMARRPAAEVSVK</sequence>
<reference evidence="2" key="1">
    <citation type="journal article" date="2019" name="Int. J. Syst. Evol. Microbiol.">
        <title>The Global Catalogue of Microorganisms (GCM) 10K type strain sequencing project: providing services to taxonomists for standard genome sequencing and annotation.</title>
        <authorList>
            <consortium name="The Broad Institute Genomics Platform"/>
            <consortium name="The Broad Institute Genome Sequencing Center for Infectious Disease"/>
            <person name="Wu L."/>
            <person name="Ma J."/>
        </authorList>
    </citation>
    <scope>NUCLEOTIDE SEQUENCE [LARGE SCALE GENOMIC DNA]</scope>
    <source>
        <strain evidence="2">XZYJT-10</strain>
    </source>
</reference>
<gene>
    <name evidence="1" type="ORF">ACFQS1_21190</name>
</gene>
<dbReference type="Proteomes" id="UP001596548">
    <property type="component" value="Unassembled WGS sequence"/>
</dbReference>
<organism evidence="1 2">
    <name type="scientific">Paractinoplanes rhizophilus</name>
    <dbReference type="NCBI Taxonomy" id="1416877"/>
    <lineage>
        <taxon>Bacteria</taxon>
        <taxon>Bacillati</taxon>
        <taxon>Actinomycetota</taxon>
        <taxon>Actinomycetes</taxon>
        <taxon>Micromonosporales</taxon>
        <taxon>Micromonosporaceae</taxon>
        <taxon>Paractinoplanes</taxon>
    </lineage>
</organism>
<proteinExistence type="predicted"/>
<name>A0ABW2HUL1_9ACTN</name>
<evidence type="ECO:0000313" key="2">
    <source>
        <dbReference type="Proteomes" id="UP001596548"/>
    </source>
</evidence>
<keyword evidence="2" id="KW-1185">Reference proteome</keyword>